<evidence type="ECO:0000313" key="2">
    <source>
        <dbReference type="EMBL" id="WML90962.1"/>
    </source>
</evidence>
<dbReference type="SUPFAM" id="SSF46458">
    <property type="entry name" value="Globin-like"/>
    <property type="match status" value="1"/>
</dbReference>
<evidence type="ECO:0000259" key="1">
    <source>
        <dbReference type="Pfam" id="PF11563"/>
    </source>
</evidence>
<dbReference type="RefSeq" id="WP_028487531.1">
    <property type="nucleotide sequence ID" value="NZ_CP133218.1"/>
</dbReference>
<reference evidence="2 3" key="1">
    <citation type="submission" date="2023-08" db="EMBL/GenBank/DDBJ databases">
        <title>New molecular markers tilS and rpoB for phylogenetic and monitoring studies of the genus Thiothrix biodiversity.</title>
        <authorList>
            <person name="Ravin N.V."/>
            <person name="Smolyakov D."/>
            <person name="Markov N.D."/>
            <person name="Beletsky A.V."/>
            <person name="Mardanov A.V."/>
            <person name="Rudenko T.S."/>
            <person name="Grabovich M.Y."/>
        </authorList>
    </citation>
    <scope>NUCLEOTIDE SEQUENCE [LARGE SCALE GENOMIC DNA]</scope>
    <source>
        <strain evidence="2 3">MK1</strain>
    </source>
</reference>
<dbReference type="InterPro" id="IPR012292">
    <property type="entry name" value="Globin/Proto"/>
</dbReference>
<gene>
    <name evidence="2" type="ORF">RCF98_01100</name>
</gene>
<accession>A0ABY9MQV3</accession>
<sequence>MQPINIQAICEYARQFSGLDNEKAALLRKIYPDINTRLEDVSDVFYERLLAIPNTRDFLEGRVESLKSTHVVWLHELFNSDFSEEYTRKLYHVGDVHVQVKLPVEFVAGAMTIIQSELIRIFGEVYADDQAMMLKAIDALNAATGFSLLIMQESYQSSSLAAELDKFLQITGMSRKLFDNLAKAYK</sequence>
<organism evidence="2 3">
    <name type="scientific">Thiothrix lacustris</name>
    <dbReference type="NCBI Taxonomy" id="525917"/>
    <lineage>
        <taxon>Bacteria</taxon>
        <taxon>Pseudomonadati</taxon>
        <taxon>Pseudomonadota</taxon>
        <taxon>Gammaproteobacteria</taxon>
        <taxon>Thiotrichales</taxon>
        <taxon>Thiotrichaceae</taxon>
        <taxon>Thiothrix</taxon>
    </lineage>
</organism>
<proteinExistence type="predicted"/>
<feature type="domain" description="Globin-sensor" evidence="1">
    <location>
        <begin position="10"/>
        <end position="158"/>
    </location>
</feature>
<name>A0ABY9MQV3_9GAMM</name>
<dbReference type="CDD" id="cd01068">
    <property type="entry name" value="globin_sensor"/>
    <property type="match status" value="1"/>
</dbReference>
<keyword evidence="3" id="KW-1185">Reference proteome</keyword>
<protein>
    <submittedName>
        <fullName evidence="2">Protoglobin domain-containing protein</fullName>
    </submittedName>
</protein>
<dbReference type="EMBL" id="CP133218">
    <property type="protein sequence ID" value="WML90962.1"/>
    <property type="molecule type" value="Genomic_DNA"/>
</dbReference>
<dbReference type="Gene3D" id="1.10.490.10">
    <property type="entry name" value="Globins"/>
    <property type="match status" value="1"/>
</dbReference>
<dbReference type="InterPro" id="IPR039379">
    <property type="entry name" value="Protoglobin_sensor_dom"/>
</dbReference>
<dbReference type="Proteomes" id="UP001236657">
    <property type="component" value="Chromosome"/>
</dbReference>
<dbReference type="Pfam" id="PF11563">
    <property type="entry name" value="Protoglobin"/>
    <property type="match status" value="1"/>
</dbReference>
<dbReference type="InterPro" id="IPR009050">
    <property type="entry name" value="Globin-like_sf"/>
</dbReference>
<dbReference type="InterPro" id="IPR044398">
    <property type="entry name" value="Globin-sensor_dom"/>
</dbReference>
<evidence type="ECO:0000313" key="3">
    <source>
        <dbReference type="Proteomes" id="UP001236657"/>
    </source>
</evidence>